<keyword evidence="2" id="KW-0732">Signal</keyword>
<proteinExistence type="inferred from homology"/>
<feature type="signal peptide" evidence="2">
    <location>
        <begin position="1"/>
        <end position="25"/>
    </location>
</feature>
<dbReference type="InterPro" id="IPR002491">
    <property type="entry name" value="ABC_transptr_periplasmic_BD"/>
</dbReference>
<keyword evidence="5" id="KW-1185">Reference proteome</keyword>
<dbReference type="PANTHER" id="PTHR30535:SF34">
    <property type="entry name" value="MOLYBDATE-BINDING PROTEIN MOLA"/>
    <property type="match status" value="1"/>
</dbReference>
<dbReference type="SUPFAM" id="SSF53807">
    <property type="entry name" value="Helical backbone' metal receptor"/>
    <property type="match status" value="1"/>
</dbReference>
<dbReference type="PROSITE" id="PS51257">
    <property type="entry name" value="PROKAR_LIPOPROTEIN"/>
    <property type="match status" value="1"/>
</dbReference>
<dbReference type="PANTHER" id="PTHR30535">
    <property type="entry name" value="VITAMIN B12-BINDING PROTEIN"/>
    <property type="match status" value="1"/>
</dbReference>
<feature type="domain" description="Fe/B12 periplasmic-binding" evidence="3">
    <location>
        <begin position="58"/>
        <end position="356"/>
    </location>
</feature>
<dbReference type="EMBL" id="CTRP01000002">
    <property type="protein sequence ID" value="CQR70145.1"/>
    <property type="molecule type" value="Genomic_DNA"/>
</dbReference>
<gene>
    <name evidence="4" type="ORF">SpAn4DRAFT_4657</name>
</gene>
<comment type="similarity">
    <text evidence="1">Belongs to the bacterial solute-binding protein 8 family.</text>
</comment>
<dbReference type="RefSeq" id="WP_021170773.1">
    <property type="nucleotide sequence ID" value="NZ_CTRP01000002.1"/>
</dbReference>
<evidence type="ECO:0000313" key="5">
    <source>
        <dbReference type="Proteomes" id="UP000049855"/>
    </source>
</evidence>
<dbReference type="Gene3D" id="3.40.50.1980">
    <property type="entry name" value="Nitrogenase molybdenum iron protein domain"/>
    <property type="match status" value="2"/>
</dbReference>
<reference evidence="5" key="1">
    <citation type="submission" date="2015-03" db="EMBL/GenBank/DDBJ databases">
        <authorList>
            <person name="Nijsse Bart"/>
        </authorList>
    </citation>
    <scope>NUCLEOTIDE SEQUENCE [LARGE SCALE GENOMIC DNA]</scope>
</reference>
<organism evidence="4 5">
    <name type="scientific">Sporomusa ovata</name>
    <dbReference type="NCBI Taxonomy" id="2378"/>
    <lineage>
        <taxon>Bacteria</taxon>
        <taxon>Bacillati</taxon>
        <taxon>Bacillota</taxon>
        <taxon>Negativicutes</taxon>
        <taxon>Selenomonadales</taxon>
        <taxon>Sporomusaceae</taxon>
        <taxon>Sporomusa</taxon>
    </lineage>
</organism>
<name>A0A0U1KSA4_9FIRM</name>
<dbReference type="AlphaFoldDB" id="A0A0U1KSA4"/>
<feature type="chain" id="PRO_5038972207" evidence="2">
    <location>
        <begin position="26"/>
        <end position="384"/>
    </location>
</feature>
<evidence type="ECO:0000256" key="2">
    <source>
        <dbReference type="SAM" id="SignalP"/>
    </source>
</evidence>
<evidence type="ECO:0000256" key="1">
    <source>
        <dbReference type="ARBA" id="ARBA00008814"/>
    </source>
</evidence>
<dbReference type="Pfam" id="PF01497">
    <property type="entry name" value="Peripla_BP_2"/>
    <property type="match status" value="1"/>
</dbReference>
<protein>
    <submittedName>
        <fullName evidence="4">Periplasmic binding protein</fullName>
    </submittedName>
</protein>
<dbReference type="PROSITE" id="PS50983">
    <property type="entry name" value="FE_B12_PBP"/>
    <property type="match status" value="1"/>
</dbReference>
<evidence type="ECO:0000259" key="3">
    <source>
        <dbReference type="PROSITE" id="PS50983"/>
    </source>
</evidence>
<dbReference type="InterPro" id="IPR050902">
    <property type="entry name" value="ABC_Transporter_SBP"/>
</dbReference>
<accession>A0A0U1KSA4</accession>
<sequence length="384" mass="43249">MNWKSSLKQLCVVVLVFVVAITVLAGCSQQTAVKQDEQIQVTDLAGREVKIKAPVNKVVLQWSGSGGGFITMLALEGKNVQQKIAGWDNGLKINRFDMWEKYSEAMPELAKIPDIGNIDQDTFNVEKVIALKPDVLILPLSVQKQAQDIVKKLEAAGIPTVFIDYHLETVENHTKSIQLLGKILGKEQRAQELAAYHQEEVNKIYSRLQLINKPKPNVYVECGSEGPATYGNSYGNYMWGALVEKCGGINITKDKIEKFAPINPEFLLKANPDMIIITGAYWPKKADSLRMGFMADQAESQKLLQAFTNRAGWSELNAVKNKQVFSIHHAISREVYDSVVIQYLAKKFYPEEFKDVDPLISFQEFYKKFLPVELSGVWMMDLQN</sequence>
<dbReference type="Proteomes" id="UP000049855">
    <property type="component" value="Unassembled WGS sequence"/>
</dbReference>
<evidence type="ECO:0000313" key="4">
    <source>
        <dbReference type="EMBL" id="CQR70145.1"/>
    </source>
</evidence>